<dbReference type="InterPro" id="IPR011049">
    <property type="entry name" value="Serralysin-like_metalloprot_C"/>
</dbReference>
<name>A0A1N7FFF4_9RHOB</name>
<sequence>MPTYTIVGYDKPNLGPNEIPAGGAIKVQDGDVFILSPTAADKIEFQSAGGKVDFELRIDSSNPNDFDIKFAENVTPTMTIADNVDLSNIKIDAKSADGLMIDGGDGITIEKLDGSAKGPNTITLGDHFTTTDLFTLGEADDILIVGDKATFTDIDTGAGNDTLRMDDDATANKVKTGDGNDRIFIANDATIKELDGGLGNDTLNTASAPAKTGNVETTNVVCFVSGTLIETAGGPLPVERLRPGHMVLTADHGLQPLRWHGVQVLAGAWPEQSRVTPICIVAGAMGHGLPTRDLIVSPQHRICIGSPITQRMFGEEEIFVPAKKLAPCKGIAPYPAGRRVIFHHLLFDRHEVIFANGLRCESLLLGPHARDALGAQALSEIAVIKARLGAQSLSETMARPCPARGARLRRMLTRHQKNGKALALAPMDAALQALAG</sequence>
<evidence type="ECO:0000313" key="2">
    <source>
        <dbReference type="EMBL" id="SIR98956.1"/>
    </source>
</evidence>
<dbReference type="SUPFAM" id="SSF51120">
    <property type="entry name" value="beta-Roll"/>
    <property type="match status" value="1"/>
</dbReference>
<dbReference type="OrthoDB" id="6305173at2"/>
<keyword evidence="3" id="KW-1185">Reference proteome</keyword>
<organism evidence="2 3">
    <name type="scientific">Roseovarius nanhaiticus</name>
    <dbReference type="NCBI Taxonomy" id="573024"/>
    <lineage>
        <taxon>Bacteria</taxon>
        <taxon>Pseudomonadati</taxon>
        <taxon>Pseudomonadota</taxon>
        <taxon>Alphaproteobacteria</taxon>
        <taxon>Rhodobacterales</taxon>
        <taxon>Roseobacteraceae</taxon>
        <taxon>Roseovarius</taxon>
    </lineage>
</organism>
<evidence type="ECO:0000259" key="1">
    <source>
        <dbReference type="Pfam" id="PF13403"/>
    </source>
</evidence>
<protein>
    <submittedName>
        <fullName evidence="2">Hint domain-containing protein</fullName>
    </submittedName>
</protein>
<proteinExistence type="predicted"/>
<dbReference type="InterPro" id="IPR036844">
    <property type="entry name" value="Hint_dom_sf"/>
</dbReference>
<dbReference type="AlphaFoldDB" id="A0A1N7FFF4"/>
<feature type="domain" description="Hedgehog/Intein (Hint)" evidence="1">
    <location>
        <begin position="221"/>
        <end position="366"/>
    </location>
</feature>
<dbReference type="EMBL" id="FTNV01000001">
    <property type="protein sequence ID" value="SIR98956.1"/>
    <property type="molecule type" value="Genomic_DNA"/>
</dbReference>
<accession>A0A1N7FFF4</accession>
<dbReference type="Gene3D" id="2.170.16.10">
    <property type="entry name" value="Hedgehog/Intein (Hint) domain"/>
    <property type="match status" value="1"/>
</dbReference>
<dbReference type="SUPFAM" id="SSF51294">
    <property type="entry name" value="Hedgehog/intein (Hint) domain"/>
    <property type="match status" value="1"/>
</dbReference>
<dbReference type="STRING" id="573024.SAMN05216208_1151"/>
<dbReference type="InterPro" id="IPR028992">
    <property type="entry name" value="Hedgehog/Intein_dom"/>
</dbReference>
<dbReference type="Gene3D" id="2.160.20.160">
    <property type="match status" value="1"/>
</dbReference>
<gene>
    <name evidence="2" type="ORF">SAMN05421666_0985</name>
</gene>
<evidence type="ECO:0000313" key="3">
    <source>
        <dbReference type="Proteomes" id="UP000186019"/>
    </source>
</evidence>
<dbReference type="Proteomes" id="UP000186019">
    <property type="component" value="Unassembled WGS sequence"/>
</dbReference>
<dbReference type="RefSeq" id="WP_076531478.1">
    <property type="nucleotide sequence ID" value="NZ_FOAC01000001.1"/>
</dbReference>
<dbReference type="Pfam" id="PF13403">
    <property type="entry name" value="Hint_2"/>
    <property type="match status" value="1"/>
</dbReference>
<reference evidence="2 3" key="1">
    <citation type="submission" date="2017-01" db="EMBL/GenBank/DDBJ databases">
        <authorList>
            <person name="Mah S.A."/>
            <person name="Swanson W.J."/>
            <person name="Moy G.W."/>
            <person name="Vacquier V.D."/>
        </authorList>
    </citation>
    <scope>NUCLEOTIDE SEQUENCE [LARGE SCALE GENOMIC DNA]</scope>
    <source>
        <strain evidence="2 3">DSM 29590</strain>
    </source>
</reference>